<dbReference type="NCBIfam" id="NF038402">
    <property type="entry name" value="TroA_like"/>
    <property type="match status" value="1"/>
</dbReference>
<evidence type="ECO:0000313" key="4">
    <source>
        <dbReference type="EMBL" id="CAB5066990.1"/>
    </source>
</evidence>
<dbReference type="EMBL" id="CAFBQU010000044">
    <property type="protein sequence ID" value="CAB5066990.1"/>
    <property type="molecule type" value="Genomic_DNA"/>
</dbReference>
<dbReference type="PROSITE" id="PS51318">
    <property type="entry name" value="TAT"/>
    <property type="match status" value="1"/>
</dbReference>
<dbReference type="PROSITE" id="PS50983">
    <property type="entry name" value="FE_B12_PBP"/>
    <property type="match status" value="1"/>
</dbReference>
<gene>
    <name evidence="3" type="ORF">UFOPK4098_01039</name>
    <name evidence="4" type="ORF">UFOPK4347_01349</name>
</gene>
<name>A0A6J7UM16_9ZZZZ</name>
<dbReference type="AlphaFoldDB" id="A0A6J7UM16"/>
<dbReference type="SUPFAM" id="SSF53807">
    <property type="entry name" value="Helical backbone' metal receptor"/>
    <property type="match status" value="1"/>
</dbReference>
<organism evidence="4">
    <name type="scientific">freshwater metagenome</name>
    <dbReference type="NCBI Taxonomy" id="449393"/>
    <lineage>
        <taxon>unclassified sequences</taxon>
        <taxon>metagenomes</taxon>
        <taxon>ecological metagenomes</taxon>
    </lineage>
</organism>
<reference evidence="4" key="1">
    <citation type="submission" date="2020-05" db="EMBL/GenBank/DDBJ databases">
        <authorList>
            <person name="Chiriac C."/>
            <person name="Salcher M."/>
            <person name="Ghai R."/>
            <person name="Kavagutti S V."/>
        </authorList>
    </citation>
    <scope>NUCLEOTIDE SEQUENCE</scope>
</reference>
<keyword evidence="1" id="KW-0732">Signal</keyword>
<dbReference type="PROSITE" id="PS51257">
    <property type="entry name" value="PROKAR_LIPOPROTEIN"/>
    <property type="match status" value="1"/>
</dbReference>
<dbReference type="InterPro" id="IPR054828">
    <property type="entry name" value="Vit_B12_bind_prot"/>
</dbReference>
<dbReference type="InterPro" id="IPR006311">
    <property type="entry name" value="TAT_signal"/>
</dbReference>
<dbReference type="InterPro" id="IPR002491">
    <property type="entry name" value="ABC_transptr_periplasmic_BD"/>
</dbReference>
<dbReference type="EMBL" id="CAFBPN010000057">
    <property type="protein sequence ID" value="CAB5024283.1"/>
    <property type="molecule type" value="Genomic_DNA"/>
</dbReference>
<sequence length="314" mass="33368">MSKKSIRQFRGVTRRTFLAVGASALLFAACGNSDQSAADTVAEASSDTAVTEVFTNKIVSLSATATEMLYAIGAQDQLVAVDNYSNYPEAAASFENKIDASQPSAEAIAALDATVVLLAYDPGNLQTQLEALGITVWTGAAATSFDDSYKQITELGELTGKSTEAEALVASMKSDIETAVSSMELPDAPVSYFYELDNTYFSVTSNTFVGQIMSQFMLQNIADTAEAGNDYPQLSQEAIISANPQLVFLADTKCCQQDAQSVAARPGWNKIDAVAKGNVVELDDDVASRWGPRVVDLVKQVAAAVAKFVETSKK</sequence>
<dbReference type="Gene3D" id="3.40.50.1980">
    <property type="entry name" value="Nitrogenase molybdenum iron protein domain"/>
    <property type="match status" value="2"/>
</dbReference>
<proteinExistence type="predicted"/>
<accession>A0A6J7UM16</accession>
<feature type="domain" description="Fe/B12 periplasmic-binding" evidence="2">
    <location>
        <begin position="57"/>
        <end position="313"/>
    </location>
</feature>
<dbReference type="GO" id="GO:0071281">
    <property type="term" value="P:cellular response to iron ion"/>
    <property type="evidence" value="ECO:0007669"/>
    <property type="project" value="TreeGrafter"/>
</dbReference>
<evidence type="ECO:0000256" key="1">
    <source>
        <dbReference type="ARBA" id="ARBA00022729"/>
    </source>
</evidence>
<dbReference type="InterPro" id="IPR050902">
    <property type="entry name" value="ABC_Transporter_SBP"/>
</dbReference>
<dbReference type="PANTHER" id="PTHR30535">
    <property type="entry name" value="VITAMIN B12-BINDING PROTEIN"/>
    <property type="match status" value="1"/>
</dbReference>
<protein>
    <submittedName>
        <fullName evidence="4">Unannotated protein</fullName>
    </submittedName>
</protein>
<dbReference type="PANTHER" id="PTHR30535:SF34">
    <property type="entry name" value="MOLYBDATE-BINDING PROTEIN MOLA"/>
    <property type="match status" value="1"/>
</dbReference>
<evidence type="ECO:0000313" key="3">
    <source>
        <dbReference type="EMBL" id="CAB5024283.1"/>
    </source>
</evidence>
<evidence type="ECO:0000259" key="2">
    <source>
        <dbReference type="PROSITE" id="PS50983"/>
    </source>
</evidence>
<dbReference type="Pfam" id="PF01497">
    <property type="entry name" value="Peripla_BP_2"/>
    <property type="match status" value="1"/>
</dbReference>